<sequence length="250" mass="28187">MTSGGGFNFSFTWGWNRSLACRLSPRVTQHAFKGLHRNIKPEIFWSQLQKRWSPGFEILMDEGLNNGLYNPNNALERDFMVNLHSPFLQQVREKYASPNHEVFLLVPPAFHELASTFLSDAGNPLVTMNMAWDVYSMLLDHFHLHDQKVLQTMMRSEPVSRGDGRPDLDFIAIVDFPPYRPRLHDKAQGFAAGVIYSSDEVSDDDYVLGWTQLGGSGTLVVGSANLLAAHGKPISKAFDIFDGCDWNPNE</sequence>
<dbReference type="OrthoDB" id="5946233at2759"/>
<dbReference type="HOGENOM" id="CLU_076684_0_0_1"/>
<protein>
    <submittedName>
        <fullName evidence="1">Uncharacterized protein</fullName>
    </submittedName>
</protein>
<dbReference type="AlphaFoldDB" id="F8NQG2"/>
<accession>F8NQG2</accession>
<dbReference type="KEGG" id="sla:SERLADRAFT_407006"/>
<evidence type="ECO:0000313" key="1">
    <source>
        <dbReference type="EMBL" id="EGO26092.1"/>
    </source>
</evidence>
<dbReference type="GeneID" id="18812690"/>
<name>F8NQG2_SERL9</name>
<dbReference type="Proteomes" id="UP000008064">
    <property type="component" value="Unassembled WGS sequence"/>
</dbReference>
<reference evidence="1" key="1">
    <citation type="submission" date="2011-04" db="EMBL/GenBank/DDBJ databases">
        <title>Evolution of plant cell wall degrading machinery underlies the functional diversity of forest fungi.</title>
        <authorList>
            <consortium name="US DOE Joint Genome Institute (JGI-PGF)"/>
            <person name="Eastwood D.C."/>
            <person name="Floudas D."/>
            <person name="Binder M."/>
            <person name="Majcherczyk A."/>
            <person name="Schneider P."/>
            <person name="Aerts A."/>
            <person name="Asiegbu F.O."/>
            <person name="Baker S.E."/>
            <person name="Barry K."/>
            <person name="Bendiksby M."/>
            <person name="Blumentritt M."/>
            <person name="Coutinho P.M."/>
            <person name="Cullen D."/>
            <person name="Cullen D."/>
            <person name="Gathman A."/>
            <person name="Goodell B."/>
            <person name="Henrissat B."/>
            <person name="Ihrmark K."/>
            <person name="Kauserud H."/>
            <person name="Kohler A."/>
            <person name="LaButti K."/>
            <person name="Lapidus A."/>
            <person name="Lavin J.L."/>
            <person name="Lee Y.-H."/>
            <person name="Lindquist E."/>
            <person name="Lilly W."/>
            <person name="Lucas S."/>
            <person name="Morin E."/>
            <person name="Murat C."/>
            <person name="Oguiza J.A."/>
            <person name="Park J."/>
            <person name="Pisabarro A.G."/>
            <person name="Riley R."/>
            <person name="Rosling A."/>
            <person name="Salamov A."/>
            <person name="Schmidt O."/>
            <person name="Schmutz J."/>
            <person name="Skrede I."/>
            <person name="Stenlid J."/>
            <person name="Wiebenga A."/>
            <person name="Xie X."/>
            <person name="Kues U."/>
            <person name="Hibbett D.S."/>
            <person name="Hoffmeister D."/>
            <person name="Hogberg N."/>
            <person name="Martin F."/>
            <person name="Grigoriev I.V."/>
            <person name="Watkinson S.C."/>
        </authorList>
    </citation>
    <scope>NUCLEOTIDE SEQUENCE</scope>
    <source>
        <strain evidence="1">S7.9</strain>
    </source>
</reference>
<dbReference type="RefSeq" id="XP_007316265.1">
    <property type="nucleotide sequence ID" value="XM_007316203.1"/>
</dbReference>
<proteinExistence type="predicted"/>
<dbReference type="EMBL" id="GL945432">
    <property type="protein sequence ID" value="EGO26092.1"/>
    <property type="molecule type" value="Genomic_DNA"/>
</dbReference>
<organism>
    <name type="scientific">Serpula lacrymans var. lacrymans (strain S7.9)</name>
    <name type="common">Dry rot fungus</name>
    <dbReference type="NCBI Taxonomy" id="578457"/>
    <lineage>
        <taxon>Eukaryota</taxon>
        <taxon>Fungi</taxon>
        <taxon>Dikarya</taxon>
        <taxon>Basidiomycota</taxon>
        <taxon>Agaricomycotina</taxon>
        <taxon>Agaricomycetes</taxon>
        <taxon>Agaricomycetidae</taxon>
        <taxon>Boletales</taxon>
        <taxon>Coniophorineae</taxon>
        <taxon>Serpulaceae</taxon>
        <taxon>Serpula</taxon>
    </lineage>
</organism>
<gene>
    <name evidence="1" type="ORF">SERLADRAFT_407006</name>
</gene>